<feature type="compositionally biased region" description="Basic and acidic residues" evidence="2">
    <location>
        <begin position="160"/>
        <end position="246"/>
    </location>
</feature>
<evidence type="ECO:0000313" key="5">
    <source>
        <dbReference type="Proteomes" id="UP001179363"/>
    </source>
</evidence>
<evidence type="ECO:0000256" key="2">
    <source>
        <dbReference type="SAM" id="MobiDB-lite"/>
    </source>
</evidence>
<organism evidence="4 5">
    <name type="scientific">Gillisia lutea</name>
    <dbReference type="NCBI Taxonomy" id="2909668"/>
    <lineage>
        <taxon>Bacteria</taxon>
        <taxon>Pseudomonadati</taxon>
        <taxon>Bacteroidota</taxon>
        <taxon>Flavobacteriia</taxon>
        <taxon>Flavobacteriales</taxon>
        <taxon>Flavobacteriaceae</taxon>
        <taxon>Gillisia</taxon>
    </lineage>
</organism>
<dbReference type="PROSITE" id="PS50005">
    <property type="entry name" value="TPR"/>
    <property type="match status" value="1"/>
</dbReference>
<keyword evidence="3" id="KW-0732">Signal</keyword>
<keyword evidence="5" id="KW-1185">Reference proteome</keyword>
<evidence type="ECO:0000256" key="3">
    <source>
        <dbReference type="SAM" id="SignalP"/>
    </source>
</evidence>
<dbReference type="Pfam" id="PF13432">
    <property type="entry name" value="TPR_16"/>
    <property type="match status" value="1"/>
</dbReference>
<dbReference type="InterPro" id="IPR019734">
    <property type="entry name" value="TPR_rpt"/>
</dbReference>
<name>A0ABS9EFS5_9FLAO</name>
<protein>
    <submittedName>
        <fullName evidence="4">Tetratricopeptide repeat protein</fullName>
    </submittedName>
</protein>
<dbReference type="SUPFAM" id="SSF48452">
    <property type="entry name" value="TPR-like"/>
    <property type="match status" value="1"/>
</dbReference>
<reference evidence="4" key="1">
    <citation type="submission" date="2022-01" db="EMBL/GenBank/DDBJ databases">
        <title>Gillisia lutea sp. nov., isolated from marine plastic residues from the Malvarosa beach (Valencia, Spain).</title>
        <authorList>
            <person name="Vidal-Verdu A."/>
            <person name="Molina-Menor E."/>
            <person name="Satari L."/>
            <person name="Pascual J."/>
            <person name="Pereto J."/>
            <person name="Porcar M."/>
        </authorList>
    </citation>
    <scope>NUCLEOTIDE SEQUENCE</scope>
    <source>
        <strain evidence="4">M10.2A</strain>
    </source>
</reference>
<accession>A0ABS9EFS5</accession>
<dbReference type="PROSITE" id="PS50293">
    <property type="entry name" value="TPR_REGION"/>
    <property type="match status" value="1"/>
</dbReference>
<dbReference type="InterPro" id="IPR011990">
    <property type="entry name" value="TPR-like_helical_dom_sf"/>
</dbReference>
<feature type="region of interest" description="Disordered" evidence="2">
    <location>
        <begin position="160"/>
        <end position="298"/>
    </location>
</feature>
<keyword evidence="1" id="KW-0802">TPR repeat</keyword>
<evidence type="ECO:0000313" key="4">
    <source>
        <dbReference type="EMBL" id="MCF4100709.1"/>
    </source>
</evidence>
<dbReference type="Pfam" id="PF00515">
    <property type="entry name" value="TPR_1"/>
    <property type="match status" value="1"/>
</dbReference>
<sequence>MKHLFCIKNKKLKVFLGLFLLCLSFSYAQTLQEKDKKIQKETTELLRNAETALGEDNFPAAEAAYRKAVAKDPENTTARYNMGNMYYGKERVPQSTSRYKQAAEVSTSKVEKHKAFHNMGNSYMEQKKYAEAVEAYKNALRNAPSDEETRYNLALAKKMLEKEKQDQDGGGDDNKDQDQKKDDKDKDKKGDEGDKEQDKKDGDKKEDQGGDDKKDEQKQPEKPDDKGDPKDEKDGKEGDKPKDQDQKQPQQQQPQQGQLSPQQIKSLLDAMNNEEKKVQDKINAQKAKGAKTRTDKDW</sequence>
<feature type="chain" id="PRO_5047331730" evidence="3">
    <location>
        <begin position="29"/>
        <end position="298"/>
    </location>
</feature>
<feature type="signal peptide" evidence="3">
    <location>
        <begin position="1"/>
        <end position="28"/>
    </location>
</feature>
<dbReference type="EMBL" id="JAKGTH010000006">
    <property type="protein sequence ID" value="MCF4100709.1"/>
    <property type="molecule type" value="Genomic_DNA"/>
</dbReference>
<dbReference type="Gene3D" id="1.25.40.10">
    <property type="entry name" value="Tetratricopeptide repeat domain"/>
    <property type="match status" value="2"/>
</dbReference>
<dbReference type="Proteomes" id="UP001179363">
    <property type="component" value="Unassembled WGS sequence"/>
</dbReference>
<dbReference type="PANTHER" id="PTHR12558:SF13">
    <property type="entry name" value="CELL DIVISION CYCLE PROTEIN 27 HOMOLOG"/>
    <property type="match status" value="1"/>
</dbReference>
<dbReference type="SMART" id="SM00028">
    <property type="entry name" value="TPR"/>
    <property type="match status" value="3"/>
</dbReference>
<evidence type="ECO:0000256" key="1">
    <source>
        <dbReference type="PROSITE-ProRule" id="PRU00339"/>
    </source>
</evidence>
<dbReference type="RefSeq" id="WP_236132847.1">
    <property type="nucleotide sequence ID" value="NZ_JAKGTH010000006.1"/>
</dbReference>
<proteinExistence type="predicted"/>
<comment type="caution">
    <text evidence="4">The sequence shown here is derived from an EMBL/GenBank/DDBJ whole genome shotgun (WGS) entry which is preliminary data.</text>
</comment>
<gene>
    <name evidence="4" type="ORF">L1I30_03420</name>
</gene>
<feature type="compositionally biased region" description="Low complexity" evidence="2">
    <location>
        <begin position="247"/>
        <end position="258"/>
    </location>
</feature>
<feature type="repeat" description="TPR" evidence="1">
    <location>
        <begin position="113"/>
        <end position="146"/>
    </location>
</feature>
<dbReference type="PANTHER" id="PTHR12558">
    <property type="entry name" value="CELL DIVISION CYCLE 16,23,27"/>
    <property type="match status" value="1"/>
</dbReference>